<keyword evidence="1" id="KW-1133">Transmembrane helix</keyword>
<evidence type="ECO:0000256" key="1">
    <source>
        <dbReference type="SAM" id="Phobius"/>
    </source>
</evidence>
<keyword evidence="1" id="KW-0812">Transmembrane</keyword>
<dbReference type="Proteomes" id="UP000187209">
    <property type="component" value="Unassembled WGS sequence"/>
</dbReference>
<keyword evidence="3" id="KW-1185">Reference proteome</keyword>
<accession>A0A1R2BAG1</accession>
<sequence>MLYLGMLYSGILYTDMLYSGILYTDMLYSGILYTVSILYTGDIIYTGILYIGINNVVTIYNYSSKMIEFDENIFEQNYNNWISRYPECQN</sequence>
<evidence type="ECO:0000313" key="2">
    <source>
        <dbReference type="EMBL" id="OMJ73744.1"/>
    </source>
</evidence>
<organism evidence="2 3">
    <name type="scientific">Stentor coeruleus</name>
    <dbReference type="NCBI Taxonomy" id="5963"/>
    <lineage>
        <taxon>Eukaryota</taxon>
        <taxon>Sar</taxon>
        <taxon>Alveolata</taxon>
        <taxon>Ciliophora</taxon>
        <taxon>Postciliodesmatophora</taxon>
        <taxon>Heterotrichea</taxon>
        <taxon>Heterotrichida</taxon>
        <taxon>Stentoridae</taxon>
        <taxon>Stentor</taxon>
    </lineage>
</organism>
<feature type="transmembrane region" description="Helical" evidence="1">
    <location>
        <begin position="31"/>
        <end position="53"/>
    </location>
</feature>
<evidence type="ECO:0000313" key="3">
    <source>
        <dbReference type="Proteomes" id="UP000187209"/>
    </source>
</evidence>
<reference evidence="2 3" key="1">
    <citation type="submission" date="2016-11" db="EMBL/GenBank/DDBJ databases">
        <title>The macronuclear genome of Stentor coeruleus: a giant cell with tiny introns.</title>
        <authorList>
            <person name="Slabodnick M."/>
            <person name="Ruby J.G."/>
            <person name="Reiff S.B."/>
            <person name="Swart E.C."/>
            <person name="Gosai S."/>
            <person name="Prabakaran S."/>
            <person name="Witkowska E."/>
            <person name="Larue G.E."/>
            <person name="Fisher S."/>
            <person name="Freeman R.M."/>
            <person name="Gunawardena J."/>
            <person name="Chu W."/>
            <person name="Stover N.A."/>
            <person name="Gregory B.D."/>
            <person name="Nowacki M."/>
            <person name="Derisi J."/>
            <person name="Roy S.W."/>
            <person name="Marshall W.F."/>
            <person name="Sood P."/>
        </authorList>
    </citation>
    <scope>NUCLEOTIDE SEQUENCE [LARGE SCALE GENOMIC DNA]</scope>
    <source>
        <strain evidence="2">WM001</strain>
    </source>
</reference>
<comment type="caution">
    <text evidence="2">The sequence shown here is derived from an EMBL/GenBank/DDBJ whole genome shotgun (WGS) entry which is preliminary data.</text>
</comment>
<protein>
    <submittedName>
        <fullName evidence="2">Uncharacterized protein</fullName>
    </submittedName>
</protein>
<keyword evidence="1" id="KW-0472">Membrane</keyword>
<gene>
    <name evidence="2" type="ORF">SteCoe_27514</name>
</gene>
<dbReference type="EMBL" id="MPUH01000799">
    <property type="protein sequence ID" value="OMJ73744.1"/>
    <property type="molecule type" value="Genomic_DNA"/>
</dbReference>
<dbReference type="OrthoDB" id="10573619at2759"/>
<proteinExistence type="predicted"/>
<name>A0A1R2BAG1_9CILI</name>
<dbReference type="AlphaFoldDB" id="A0A1R2BAG1"/>